<evidence type="ECO:0000313" key="15">
    <source>
        <dbReference type="EMBL" id="KAF5735235.1"/>
    </source>
</evidence>
<reference evidence="15 16" key="1">
    <citation type="journal article" date="2020" name="Nat. Commun.">
        <title>Genome of Tripterygium wilfordii and identification of cytochrome P450 involved in triptolide biosynthesis.</title>
        <authorList>
            <person name="Tu L."/>
            <person name="Su P."/>
            <person name="Zhang Z."/>
            <person name="Gao L."/>
            <person name="Wang J."/>
            <person name="Hu T."/>
            <person name="Zhou J."/>
            <person name="Zhang Y."/>
            <person name="Zhao Y."/>
            <person name="Liu Y."/>
            <person name="Song Y."/>
            <person name="Tong Y."/>
            <person name="Lu Y."/>
            <person name="Yang J."/>
            <person name="Xu C."/>
            <person name="Jia M."/>
            <person name="Peters R.J."/>
            <person name="Huang L."/>
            <person name="Gao W."/>
        </authorList>
    </citation>
    <scope>NUCLEOTIDE SEQUENCE [LARGE SCALE GENOMIC DNA]</scope>
    <source>
        <strain evidence="16">cv. XIE 37</strain>
        <tissue evidence="15">Leaf</tissue>
    </source>
</reference>
<keyword evidence="5 12" id="KW-0812">Transmembrane</keyword>
<dbReference type="FunFam" id="3.80.10.10:FF:000095">
    <property type="entry name" value="LRR receptor-like serine/threonine-protein kinase GSO1"/>
    <property type="match status" value="1"/>
</dbReference>
<evidence type="ECO:0000256" key="10">
    <source>
        <dbReference type="ARBA" id="ARBA00023170"/>
    </source>
</evidence>
<dbReference type="Pfam" id="PF13855">
    <property type="entry name" value="LRR_8"/>
    <property type="match status" value="3"/>
</dbReference>
<dbReference type="SUPFAM" id="SSF52058">
    <property type="entry name" value="L domain-like"/>
    <property type="match status" value="2"/>
</dbReference>
<protein>
    <recommendedName>
        <fullName evidence="14">Leucine-rich repeat-containing N-terminal plant-type domain-containing protein</fullName>
    </recommendedName>
</protein>
<proteinExistence type="inferred from homology"/>
<evidence type="ECO:0000256" key="1">
    <source>
        <dbReference type="ARBA" id="ARBA00004251"/>
    </source>
</evidence>
<keyword evidence="11" id="KW-0325">Glycoprotein</keyword>
<keyword evidence="7" id="KW-0677">Repeat</keyword>
<dbReference type="PANTHER" id="PTHR48061:SF2">
    <property type="entry name" value="RECEPTOR LIKE PROTEIN 30-LIKE"/>
    <property type="match status" value="1"/>
</dbReference>
<keyword evidence="10" id="KW-0675">Receptor</keyword>
<dbReference type="InterPro" id="IPR001611">
    <property type="entry name" value="Leu-rich_rpt"/>
</dbReference>
<evidence type="ECO:0000256" key="11">
    <source>
        <dbReference type="ARBA" id="ARBA00023180"/>
    </source>
</evidence>
<gene>
    <name evidence="15" type="ORF">HS088_TW15G00735</name>
</gene>
<comment type="subcellular location">
    <subcellularLocation>
        <location evidence="1">Cell membrane</location>
        <topology evidence="1">Single-pass type I membrane protein</topology>
    </subcellularLocation>
</comment>
<feature type="domain" description="Leucine-rich repeat-containing N-terminal plant-type" evidence="14">
    <location>
        <begin position="45"/>
        <end position="86"/>
    </location>
</feature>
<dbReference type="FunCoup" id="A0A7J7CMC5">
    <property type="interactions" value="205"/>
</dbReference>
<feature type="chain" id="PRO_5029799535" description="Leucine-rich repeat-containing N-terminal plant-type domain-containing protein" evidence="13">
    <location>
        <begin position="42"/>
        <end position="1061"/>
    </location>
</feature>
<dbReference type="Proteomes" id="UP000593562">
    <property type="component" value="Unassembled WGS sequence"/>
</dbReference>
<organism evidence="15 16">
    <name type="scientific">Tripterygium wilfordii</name>
    <name type="common">Thunder God vine</name>
    <dbReference type="NCBI Taxonomy" id="458696"/>
    <lineage>
        <taxon>Eukaryota</taxon>
        <taxon>Viridiplantae</taxon>
        <taxon>Streptophyta</taxon>
        <taxon>Embryophyta</taxon>
        <taxon>Tracheophyta</taxon>
        <taxon>Spermatophyta</taxon>
        <taxon>Magnoliopsida</taxon>
        <taxon>eudicotyledons</taxon>
        <taxon>Gunneridae</taxon>
        <taxon>Pentapetalae</taxon>
        <taxon>rosids</taxon>
        <taxon>fabids</taxon>
        <taxon>Celastrales</taxon>
        <taxon>Celastraceae</taxon>
        <taxon>Tripterygium</taxon>
    </lineage>
</organism>
<dbReference type="InterPro" id="IPR032675">
    <property type="entry name" value="LRR_dom_sf"/>
</dbReference>
<evidence type="ECO:0000256" key="13">
    <source>
        <dbReference type="SAM" id="SignalP"/>
    </source>
</evidence>
<evidence type="ECO:0000256" key="6">
    <source>
        <dbReference type="ARBA" id="ARBA00022729"/>
    </source>
</evidence>
<feature type="signal peptide" evidence="13">
    <location>
        <begin position="1"/>
        <end position="41"/>
    </location>
</feature>
<evidence type="ECO:0000256" key="12">
    <source>
        <dbReference type="SAM" id="Phobius"/>
    </source>
</evidence>
<keyword evidence="9 12" id="KW-0472">Membrane</keyword>
<dbReference type="InParanoid" id="A0A7J7CMC5"/>
<dbReference type="Pfam" id="PF08263">
    <property type="entry name" value="LRRNT_2"/>
    <property type="match status" value="1"/>
</dbReference>
<dbReference type="InterPro" id="IPR003591">
    <property type="entry name" value="Leu-rich_rpt_typical-subtyp"/>
</dbReference>
<keyword evidence="4" id="KW-0433">Leucine-rich repeat</keyword>
<dbReference type="PRINTS" id="PR00019">
    <property type="entry name" value="LEURICHRPT"/>
</dbReference>
<sequence length="1061" mass="118024">MTANTIYRINISDRLQMKNMLMMFWISTLFLSFHLPSIVSATCPEEQRSLLMKLKEEFSMNSDIESKLSSWSTETDCCFWNGITCDSETGNVIGLDLSDCSISVGINSSSSIFNLQHLQRLNLAYNYFQFQLNTISSGFGNLSHLTHLNLSNSGFAGQIPLVISSMRNLISLDISYSSILKLQDPDLATLLNNLTNLRELLLDGVNISMNGHEWCQILVEKVPHLRVLSLSNCNLFGPIHDSLLQLQHLAHLNLGGNELSSVFPDFLTSFSYLTSLRLGGCNLHGWFPESIFLMATLQIIDVSGNPLLKGSLPEFSQASSLQVIRLSSTKFSGKLPESMDNLASLTELQLAECDFFGSIQSSFESFTDLVYLDLSSNNFSGSIPGLISSRKISHVDLSNNGFTGTIPSSFGKGLVKLKIFDLHNNSLHGMIPSSLFIHPRIEQLILRSNKLTGQLKEFENASYSLLKVIDLSKNQLKGPVPLSFFEIRGLARLELYSNFFNGTVEASMFKGLKGLTTLDLSDNNLSFITNDSDVSILSEIATFRMGSCNITQFPVFLKNSGFLFHIDLSNNRITGEIPNWIWKFADLSHLNLSRNMLHGFEKPVPDLSLITSLSVLDLHSNMLHQPFLNPPPNIVYLDYSNNKFSSTIPLNIGYSLYFAIFISFSNNSLSGELPLSLCRIGYAQILDVSDNHFNGAIPSCLALVDSLQVLKLRNNRFQGVMPRKFGEECSLRTLDLSQNHLVGVLPRSLEKCTSLEVLDLGTNQLNGSFPSWLDTLPMLRVLVLRSNNFSGLIRQSHTDKAFQMLQIIDLSSNNFQGTLPSEWFRSWEAMMKQKKESQSYQVLKVTFLELSGMYYQDSVIMTSKGLEMNFEKILTIFTSISLSDNQFKGDIPESLANLVSLKSLNLSKNHFTGLIPRTLMNLKEIESLDLSENKLSGKIPAGLATLTFLSVFNVSENSLAGEIPQGPQFNTFSAASFEGNTELCGLPLPRDCQNELPPANTSQSSRAPSSHWGIDRDFFWIGFGFGEGTGTVLGVIAGIFISNMCLSKRIGRFSCRSIRPL</sequence>
<dbReference type="EMBL" id="JAAARO010000015">
    <property type="protein sequence ID" value="KAF5735235.1"/>
    <property type="molecule type" value="Genomic_DNA"/>
</dbReference>
<dbReference type="PROSITE" id="PS51450">
    <property type="entry name" value="LRR"/>
    <property type="match status" value="2"/>
</dbReference>
<dbReference type="Gene3D" id="3.80.10.10">
    <property type="entry name" value="Ribonuclease Inhibitor"/>
    <property type="match status" value="6"/>
</dbReference>
<evidence type="ECO:0000256" key="8">
    <source>
        <dbReference type="ARBA" id="ARBA00022989"/>
    </source>
</evidence>
<comment type="similarity">
    <text evidence="2">Belongs to the RLP family.</text>
</comment>
<dbReference type="InterPro" id="IPR013210">
    <property type="entry name" value="LRR_N_plant-typ"/>
</dbReference>
<dbReference type="SMART" id="SM00369">
    <property type="entry name" value="LRR_TYP"/>
    <property type="match status" value="11"/>
</dbReference>
<keyword evidence="16" id="KW-1185">Reference proteome</keyword>
<dbReference type="GO" id="GO:0005886">
    <property type="term" value="C:plasma membrane"/>
    <property type="evidence" value="ECO:0007669"/>
    <property type="project" value="UniProtKB-SubCell"/>
</dbReference>
<keyword evidence="6 13" id="KW-0732">Signal</keyword>
<evidence type="ECO:0000256" key="7">
    <source>
        <dbReference type="ARBA" id="ARBA00022737"/>
    </source>
</evidence>
<dbReference type="AlphaFoldDB" id="A0A7J7CMC5"/>
<name>A0A7J7CMC5_TRIWF</name>
<comment type="caution">
    <text evidence="15">The sequence shown here is derived from an EMBL/GenBank/DDBJ whole genome shotgun (WGS) entry which is preliminary data.</text>
</comment>
<dbReference type="PANTHER" id="PTHR48061">
    <property type="entry name" value="LEUCINE-RICH REPEAT RECEPTOR PROTEIN KINASE EMS1-LIKE-RELATED"/>
    <property type="match status" value="1"/>
</dbReference>
<evidence type="ECO:0000256" key="2">
    <source>
        <dbReference type="ARBA" id="ARBA00009592"/>
    </source>
</evidence>
<dbReference type="FunFam" id="3.80.10.10:FF:000111">
    <property type="entry name" value="LRR receptor-like serine/threonine-protein kinase ERECTA"/>
    <property type="match status" value="1"/>
</dbReference>
<feature type="transmembrane region" description="Helical" evidence="12">
    <location>
        <begin position="1018"/>
        <end position="1046"/>
    </location>
</feature>
<keyword evidence="3" id="KW-1003">Cell membrane</keyword>
<dbReference type="InterPro" id="IPR046956">
    <property type="entry name" value="RLP23-like"/>
</dbReference>
<dbReference type="FunFam" id="3.80.10.10:FF:000041">
    <property type="entry name" value="LRR receptor-like serine/threonine-protein kinase ERECTA"/>
    <property type="match status" value="1"/>
</dbReference>
<evidence type="ECO:0000256" key="3">
    <source>
        <dbReference type="ARBA" id="ARBA00022475"/>
    </source>
</evidence>
<evidence type="ECO:0000256" key="4">
    <source>
        <dbReference type="ARBA" id="ARBA00022614"/>
    </source>
</evidence>
<evidence type="ECO:0000259" key="14">
    <source>
        <dbReference type="Pfam" id="PF08263"/>
    </source>
</evidence>
<dbReference type="SUPFAM" id="SSF52047">
    <property type="entry name" value="RNI-like"/>
    <property type="match status" value="1"/>
</dbReference>
<dbReference type="OrthoDB" id="1394818at2759"/>
<evidence type="ECO:0000256" key="5">
    <source>
        <dbReference type="ARBA" id="ARBA00022692"/>
    </source>
</evidence>
<keyword evidence="8 12" id="KW-1133">Transmembrane helix</keyword>
<accession>A0A7J7CMC5</accession>
<dbReference type="Pfam" id="PF00560">
    <property type="entry name" value="LRR_1"/>
    <property type="match status" value="4"/>
</dbReference>
<evidence type="ECO:0000256" key="9">
    <source>
        <dbReference type="ARBA" id="ARBA00023136"/>
    </source>
</evidence>
<evidence type="ECO:0000313" key="16">
    <source>
        <dbReference type="Proteomes" id="UP000593562"/>
    </source>
</evidence>